<keyword evidence="3" id="KW-1185">Reference proteome</keyword>
<dbReference type="AlphaFoldDB" id="A0AAJ0I0N7"/>
<organism evidence="2 3">
    <name type="scientific">Neurospora hispaniola</name>
    <dbReference type="NCBI Taxonomy" id="588809"/>
    <lineage>
        <taxon>Eukaryota</taxon>
        <taxon>Fungi</taxon>
        <taxon>Dikarya</taxon>
        <taxon>Ascomycota</taxon>
        <taxon>Pezizomycotina</taxon>
        <taxon>Sordariomycetes</taxon>
        <taxon>Sordariomycetidae</taxon>
        <taxon>Sordariales</taxon>
        <taxon>Sordariaceae</taxon>
        <taxon>Neurospora</taxon>
    </lineage>
</organism>
<dbReference type="GeneID" id="87877970"/>
<proteinExistence type="predicted"/>
<accession>A0AAJ0I0N7</accession>
<gene>
    <name evidence="2" type="ORF">B0T23DRAFT_431954</name>
</gene>
<dbReference type="Proteomes" id="UP001285908">
    <property type="component" value="Unassembled WGS sequence"/>
</dbReference>
<dbReference type="RefSeq" id="XP_062689112.1">
    <property type="nucleotide sequence ID" value="XM_062840348.1"/>
</dbReference>
<dbReference type="Pfam" id="PF10906">
    <property type="entry name" value="Mrx7"/>
    <property type="match status" value="1"/>
</dbReference>
<comment type="caution">
    <text evidence="2">The sequence shown here is derived from an EMBL/GenBank/DDBJ whole genome shotgun (WGS) entry which is preliminary data.</text>
</comment>
<feature type="compositionally biased region" description="Basic and acidic residues" evidence="1">
    <location>
        <begin position="41"/>
        <end position="57"/>
    </location>
</feature>
<name>A0AAJ0I0N7_9PEZI</name>
<feature type="region of interest" description="Disordered" evidence="1">
    <location>
        <begin position="41"/>
        <end position="66"/>
    </location>
</feature>
<reference evidence="2 3" key="1">
    <citation type="journal article" date="2023" name="Mol. Phylogenet. Evol.">
        <title>Genome-scale phylogeny and comparative genomics of the fungal order Sordariales.</title>
        <authorList>
            <person name="Hensen N."/>
            <person name="Bonometti L."/>
            <person name="Westerberg I."/>
            <person name="Brannstrom I.O."/>
            <person name="Guillou S."/>
            <person name="Cros-Aarteil S."/>
            <person name="Calhoun S."/>
            <person name="Haridas S."/>
            <person name="Kuo A."/>
            <person name="Mondo S."/>
            <person name="Pangilinan J."/>
            <person name="Riley R."/>
            <person name="LaButti K."/>
            <person name="Andreopoulos B."/>
            <person name="Lipzen A."/>
            <person name="Chen C."/>
            <person name="Yan M."/>
            <person name="Daum C."/>
            <person name="Ng V."/>
            <person name="Clum A."/>
            <person name="Steindorff A."/>
            <person name="Ohm R.A."/>
            <person name="Martin F."/>
            <person name="Silar P."/>
            <person name="Natvig D.O."/>
            <person name="Lalanne C."/>
            <person name="Gautier V."/>
            <person name="Ament-Velasquez S.L."/>
            <person name="Kruys A."/>
            <person name="Hutchinson M.I."/>
            <person name="Powell A.J."/>
            <person name="Barry K."/>
            <person name="Miller A.N."/>
            <person name="Grigoriev I.V."/>
            <person name="Debuchy R."/>
            <person name="Gladieux P."/>
            <person name="Hiltunen Thoren M."/>
            <person name="Johannesson H."/>
        </authorList>
    </citation>
    <scope>NUCLEOTIDE SEQUENCE [LARGE SCALE GENOMIC DNA]</scope>
    <source>
        <strain evidence="2 3">FGSC 10403</strain>
    </source>
</reference>
<feature type="region of interest" description="Disordered" evidence="1">
    <location>
        <begin position="81"/>
        <end position="102"/>
    </location>
</feature>
<dbReference type="InterPro" id="IPR020301">
    <property type="entry name" value="Mrx7"/>
</dbReference>
<protein>
    <submittedName>
        <fullName evidence="2">Uncharacterized protein</fullName>
    </submittedName>
</protein>
<evidence type="ECO:0000313" key="2">
    <source>
        <dbReference type="EMBL" id="KAK3486555.1"/>
    </source>
</evidence>
<sequence length="102" mass="11972">MSLIAKIVTMMWFKVEDALVARILQMPQFHHGVRKIHRTVEEFRHGRDPNEPLREGEATEDPNLQKPQVQSFVKFFIEEMRNQARGTPTDIDNQPLPPKKRP</sequence>
<dbReference type="EMBL" id="JAULSX010000008">
    <property type="protein sequence ID" value="KAK3486555.1"/>
    <property type="molecule type" value="Genomic_DNA"/>
</dbReference>
<evidence type="ECO:0000313" key="3">
    <source>
        <dbReference type="Proteomes" id="UP001285908"/>
    </source>
</evidence>
<evidence type="ECO:0000256" key="1">
    <source>
        <dbReference type="SAM" id="MobiDB-lite"/>
    </source>
</evidence>